<sequence length="95" mass="10648">GHINGNTPVPNKGQDNVAHAKWEVVENEYLHKAIGTEFLALDENQTWDIVSCPPFVKPLGNNQYDPSLFLQRTPRGIVVLLVYVDDIVVHNSNLN</sequence>
<gene>
    <name evidence="1" type="ORF">CR513_38573</name>
</gene>
<comment type="caution">
    <text evidence="1">The sequence shown here is derived from an EMBL/GenBank/DDBJ whole genome shotgun (WGS) entry which is preliminary data.</text>
</comment>
<organism evidence="1 2">
    <name type="scientific">Mucuna pruriens</name>
    <name type="common">Velvet bean</name>
    <name type="synonym">Dolichos pruriens</name>
    <dbReference type="NCBI Taxonomy" id="157652"/>
    <lineage>
        <taxon>Eukaryota</taxon>
        <taxon>Viridiplantae</taxon>
        <taxon>Streptophyta</taxon>
        <taxon>Embryophyta</taxon>
        <taxon>Tracheophyta</taxon>
        <taxon>Spermatophyta</taxon>
        <taxon>Magnoliopsida</taxon>
        <taxon>eudicotyledons</taxon>
        <taxon>Gunneridae</taxon>
        <taxon>Pentapetalae</taxon>
        <taxon>rosids</taxon>
        <taxon>fabids</taxon>
        <taxon>Fabales</taxon>
        <taxon>Fabaceae</taxon>
        <taxon>Papilionoideae</taxon>
        <taxon>50 kb inversion clade</taxon>
        <taxon>NPAAA clade</taxon>
        <taxon>indigoferoid/millettioid clade</taxon>
        <taxon>Phaseoleae</taxon>
        <taxon>Mucuna</taxon>
    </lineage>
</organism>
<evidence type="ECO:0000313" key="1">
    <source>
        <dbReference type="EMBL" id="RDX80823.1"/>
    </source>
</evidence>
<evidence type="ECO:0000313" key="2">
    <source>
        <dbReference type="Proteomes" id="UP000257109"/>
    </source>
</evidence>
<dbReference type="EMBL" id="QJKJ01008092">
    <property type="protein sequence ID" value="RDX80823.1"/>
    <property type="molecule type" value="Genomic_DNA"/>
</dbReference>
<reference evidence="1" key="1">
    <citation type="submission" date="2018-05" db="EMBL/GenBank/DDBJ databases">
        <title>Draft genome of Mucuna pruriens seed.</title>
        <authorList>
            <person name="Nnadi N.E."/>
            <person name="Vos R."/>
            <person name="Hasami M.H."/>
            <person name="Devisetty U.K."/>
            <person name="Aguiy J.C."/>
        </authorList>
    </citation>
    <scope>NUCLEOTIDE SEQUENCE [LARGE SCALE GENOMIC DNA]</scope>
    <source>
        <strain evidence="1">JCA_2017</strain>
    </source>
</reference>
<name>A0A371FRV6_MUCPR</name>
<dbReference type="AlphaFoldDB" id="A0A371FRV6"/>
<evidence type="ECO:0008006" key="3">
    <source>
        <dbReference type="Google" id="ProtNLM"/>
    </source>
</evidence>
<proteinExistence type="predicted"/>
<feature type="non-terminal residue" evidence="1">
    <location>
        <position position="1"/>
    </location>
</feature>
<keyword evidence="2" id="KW-1185">Reference proteome</keyword>
<accession>A0A371FRV6</accession>
<dbReference type="Proteomes" id="UP000257109">
    <property type="component" value="Unassembled WGS sequence"/>
</dbReference>
<protein>
    <recommendedName>
        <fullName evidence="3">Reverse transcriptase Ty1/copia-type domain-containing protein</fullName>
    </recommendedName>
</protein>